<sequence>MQDLQNMMECCVCHATPSQIKRCSRCHISLYCSTLCQRRDWATHRHSCIDVASNTTDIRKLTLKHKIKYYDQNGTVKEEPSDTNIEDGDTNVNLSYRGKRAVIKISKKWEGQVIMKVISWNAKVAITDMKVIIKGKVMTADTIADYIYPKTVIMVIGEEVLSSEGIEERDIVCLMNQMDISRRQAIQSLKNSTSLIDTILEIGNS</sequence>
<name>A0A7J7ITG6_BUGNE</name>
<evidence type="ECO:0000256" key="4">
    <source>
        <dbReference type="PROSITE-ProRule" id="PRU00134"/>
    </source>
</evidence>
<keyword evidence="7" id="KW-1185">Reference proteome</keyword>
<evidence type="ECO:0000313" key="6">
    <source>
        <dbReference type="EMBL" id="KAF6016867.1"/>
    </source>
</evidence>
<feature type="domain" description="MYND-type" evidence="5">
    <location>
        <begin position="10"/>
        <end position="48"/>
    </location>
</feature>
<reference evidence="6" key="1">
    <citation type="submission" date="2020-06" db="EMBL/GenBank/DDBJ databases">
        <title>Draft genome of Bugula neritina, a colonial animal packing powerful symbionts and potential medicines.</title>
        <authorList>
            <person name="Rayko M."/>
        </authorList>
    </citation>
    <scope>NUCLEOTIDE SEQUENCE [LARGE SCALE GENOMIC DNA]</scope>
    <source>
        <strain evidence="6">Kwan_BN1</strain>
    </source>
</reference>
<dbReference type="PROSITE" id="PS01360">
    <property type="entry name" value="ZF_MYND_1"/>
    <property type="match status" value="1"/>
</dbReference>
<keyword evidence="1" id="KW-0479">Metal-binding</keyword>
<organism evidence="6 7">
    <name type="scientific">Bugula neritina</name>
    <name type="common">Brown bryozoan</name>
    <name type="synonym">Sertularia neritina</name>
    <dbReference type="NCBI Taxonomy" id="10212"/>
    <lineage>
        <taxon>Eukaryota</taxon>
        <taxon>Metazoa</taxon>
        <taxon>Spiralia</taxon>
        <taxon>Lophotrochozoa</taxon>
        <taxon>Bryozoa</taxon>
        <taxon>Gymnolaemata</taxon>
        <taxon>Cheilostomatida</taxon>
        <taxon>Flustrina</taxon>
        <taxon>Buguloidea</taxon>
        <taxon>Bugulidae</taxon>
        <taxon>Bugula</taxon>
    </lineage>
</organism>
<dbReference type="Proteomes" id="UP000593567">
    <property type="component" value="Unassembled WGS sequence"/>
</dbReference>
<dbReference type="EMBL" id="VXIV02003456">
    <property type="protein sequence ID" value="KAF6016867.1"/>
    <property type="molecule type" value="Genomic_DNA"/>
</dbReference>
<evidence type="ECO:0000256" key="1">
    <source>
        <dbReference type="ARBA" id="ARBA00022723"/>
    </source>
</evidence>
<evidence type="ECO:0000259" key="5">
    <source>
        <dbReference type="PROSITE" id="PS50865"/>
    </source>
</evidence>
<keyword evidence="2 4" id="KW-0863">Zinc-finger</keyword>
<protein>
    <recommendedName>
        <fullName evidence="5">MYND-type domain-containing protein</fullName>
    </recommendedName>
</protein>
<evidence type="ECO:0000256" key="2">
    <source>
        <dbReference type="ARBA" id="ARBA00022771"/>
    </source>
</evidence>
<dbReference type="AlphaFoldDB" id="A0A7J7ITG6"/>
<dbReference type="InterPro" id="IPR002893">
    <property type="entry name" value="Znf_MYND"/>
</dbReference>
<accession>A0A7J7ITG6</accession>
<evidence type="ECO:0000256" key="3">
    <source>
        <dbReference type="ARBA" id="ARBA00022833"/>
    </source>
</evidence>
<comment type="caution">
    <text evidence="6">The sequence shown here is derived from an EMBL/GenBank/DDBJ whole genome shotgun (WGS) entry which is preliminary data.</text>
</comment>
<gene>
    <name evidence="6" type="ORF">EB796_024820</name>
</gene>
<dbReference type="GO" id="GO:0008270">
    <property type="term" value="F:zinc ion binding"/>
    <property type="evidence" value="ECO:0007669"/>
    <property type="project" value="UniProtKB-KW"/>
</dbReference>
<evidence type="ECO:0000313" key="7">
    <source>
        <dbReference type="Proteomes" id="UP000593567"/>
    </source>
</evidence>
<proteinExistence type="predicted"/>
<keyword evidence="3" id="KW-0862">Zinc</keyword>
<dbReference type="Gene3D" id="6.10.140.2220">
    <property type="match status" value="1"/>
</dbReference>
<dbReference type="Pfam" id="PF01753">
    <property type="entry name" value="zf-MYND"/>
    <property type="match status" value="1"/>
</dbReference>
<dbReference type="PROSITE" id="PS50865">
    <property type="entry name" value="ZF_MYND_2"/>
    <property type="match status" value="1"/>
</dbReference>
<dbReference type="OrthoDB" id="3169036at2759"/>
<dbReference type="SUPFAM" id="SSF144232">
    <property type="entry name" value="HIT/MYND zinc finger-like"/>
    <property type="match status" value="1"/>
</dbReference>